<name>A0A1R3KAE1_COCAP</name>
<comment type="caution">
    <text evidence="2">The sequence shown here is derived from an EMBL/GenBank/DDBJ whole genome shotgun (WGS) entry which is preliminary data.</text>
</comment>
<dbReference type="AlphaFoldDB" id="A0A1R3KAE1"/>
<reference evidence="2 3" key="1">
    <citation type="submission" date="2013-09" db="EMBL/GenBank/DDBJ databases">
        <title>Corchorus capsularis genome sequencing.</title>
        <authorList>
            <person name="Alam M."/>
            <person name="Haque M.S."/>
            <person name="Islam M.S."/>
            <person name="Emdad E.M."/>
            <person name="Islam M.M."/>
            <person name="Ahmed B."/>
            <person name="Halim A."/>
            <person name="Hossen Q.M.M."/>
            <person name="Hossain M.Z."/>
            <person name="Ahmed R."/>
            <person name="Khan M.M."/>
            <person name="Islam R."/>
            <person name="Rashid M.M."/>
            <person name="Khan S.A."/>
            <person name="Rahman M.S."/>
            <person name="Alam M."/>
        </authorList>
    </citation>
    <scope>NUCLEOTIDE SEQUENCE [LARGE SCALE GENOMIC DNA]</scope>
    <source>
        <strain evidence="3">cv. CVL-1</strain>
        <tissue evidence="2">Whole seedling</tissue>
    </source>
</reference>
<evidence type="ECO:0000313" key="3">
    <source>
        <dbReference type="Proteomes" id="UP000188268"/>
    </source>
</evidence>
<feature type="compositionally biased region" description="Gly residues" evidence="1">
    <location>
        <begin position="1"/>
        <end position="12"/>
    </location>
</feature>
<keyword evidence="3" id="KW-1185">Reference proteome</keyword>
<feature type="compositionally biased region" description="Basic and acidic residues" evidence="1">
    <location>
        <begin position="13"/>
        <end position="25"/>
    </location>
</feature>
<feature type="non-terminal residue" evidence="2">
    <location>
        <position position="1"/>
    </location>
</feature>
<proteinExistence type="predicted"/>
<accession>A0A1R3KAE1</accession>
<evidence type="ECO:0000256" key="1">
    <source>
        <dbReference type="SAM" id="MobiDB-lite"/>
    </source>
</evidence>
<dbReference type="Gramene" id="OMP04009">
    <property type="protein sequence ID" value="OMP04009"/>
    <property type="gene ID" value="CCACVL1_02212"/>
</dbReference>
<protein>
    <submittedName>
        <fullName evidence="2">Uncharacterized protein</fullName>
    </submittedName>
</protein>
<sequence>PVRQEGGGTGEGHGVREARDTLQYN</sequence>
<gene>
    <name evidence="2" type="ORF">CCACVL1_02212</name>
</gene>
<feature type="region of interest" description="Disordered" evidence="1">
    <location>
        <begin position="1"/>
        <end position="25"/>
    </location>
</feature>
<dbReference type="Proteomes" id="UP000188268">
    <property type="component" value="Unassembled WGS sequence"/>
</dbReference>
<dbReference type="EMBL" id="AWWV01005845">
    <property type="protein sequence ID" value="OMP04009.1"/>
    <property type="molecule type" value="Genomic_DNA"/>
</dbReference>
<evidence type="ECO:0000313" key="2">
    <source>
        <dbReference type="EMBL" id="OMP04009.1"/>
    </source>
</evidence>
<organism evidence="2 3">
    <name type="scientific">Corchorus capsularis</name>
    <name type="common">Jute</name>
    <dbReference type="NCBI Taxonomy" id="210143"/>
    <lineage>
        <taxon>Eukaryota</taxon>
        <taxon>Viridiplantae</taxon>
        <taxon>Streptophyta</taxon>
        <taxon>Embryophyta</taxon>
        <taxon>Tracheophyta</taxon>
        <taxon>Spermatophyta</taxon>
        <taxon>Magnoliopsida</taxon>
        <taxon>eudicotyledons</taxon>
        <taxon>Gunneridae</taxon>
        <taxon>Pentapetalae</taxon>
        <taxon>rosids</taxon>
        <taxon>malvids</taxon>
        <taxon>Malvales</taxon>
        <taxon>Malvaceae</taxon>
        <taxon>Grewioideae</taxon>
        <taxon>Apeibeae</taxon>
        <taxon>Corchorus</taxon>
    </lineage>
</organism>